<comment type="caution">
    <text evidence="1">The sequence shown here is derived from an EMBL/GenBank/DDBJ whole genome shotgun (WGS) entry which is preliminary data.</text>
</comment>
<proteinExistence type="predicted"/>
<name>A0A8S9Q8D5_BRACR</name>
<sequence length="126" mass="14287">MVSRRWDPGIIIGISIGADSYHGDWKWGSLSRFLGFDLGINRGIFGGIRKVTIRLYWNSISNVINVESRIYEGSISGTEVLMVPFFIIEIQRHNQRLDFLGFGNYGIWAYRSGDVILGLRSKVSIC</sequence>
<evidence type="ECO:0000313" key="2">
    <source>
        <dbReference type="Proteomes" id="UP000712600"/>
    </source>
</evidence>
<protein>
    <submittedName>
        <fullName evidence="1">Uncharacterized protein</fullName>
    </submittedName>
</protein>
<dbReference type="Proteomes" id="UP000712600">
    <property type="component" value="Unassembled WGS sequence"/>
</dbReference>
<dbReference type="EMBL" id="QGKX02001290">
    <property type="protein sequence ID" value="KAF3537550.1"/>
    <property type="molecule type" value="Genomic_DNA"/>
</dbReference>
<dbReference type="AlphaFoldDB" id="A0A8S9Q8D5"/>
<reference evidence="1" key="1">
    <citation type="submission" date="2019-12" db="EMBL/GenBank/DDBJ databases">
        <title>Genome sequencing and annotation of Brassica cretica.</title>
        <authorList>
            <person name="Studholme D.J."/>
            <person name="Sarris P."/>
        </authorList>
    </citation>
    <scope>NUCLEOTIDE SEQUENCE</scope>
    <source>
        <strain evidence="1">PFS-109/04</strain>
        <tissue evidence="1">Leaf</tissue>
    </source>
</reference>
<organism evidence="1 2">
    <name type="scientific">Brassica cretica</name>
    <name type="common">Mustard</name>
    <dbReference type="NCBI Taxonomy" id="69181"/>
    <lineage>
        <taxon>Eukaryota</taxon>
        <taxon>Viridiplantae</taxon>
        <taxon>Streptophyta</taxon>
        <taxon>Embryophyta</taxon>
        <taxon>Tracheophyta</taxon>
        <taxon>Spermatophyta</taxon>
        <taxon>Magnoliopsida</taxon>
        <taxon>eudicotyledons</taxon>
        <taxon>Gunneridae</taxon>
        <taxon>Pentapetalae</taxon>
        <taxon>rosids</taxon>
        <taxon>malvids</taxon>
        <taxon>Brassicales</taxon>
        <taxon>Brassicaceae</taxon>
        <taxon>Brassiceae</taxon>
        <taxon>Brassica</taxon>
    </lineage>
</organism>
<accession>A0A8S9Q8D5</accession>
<gene>
    <name evidence="1" type="ORF">F2Q69_00022265</name>
</gene>
<evidence type="ECO:0000313" key="1">
    <source>
        <dbReference type="EMBL" id="KAF3537550.1"/>
    </source>
</evidence>